<dbReference type="RefSeq" id="WP_186815913.1">
    <property type="nucleotide sequence ID" value="NZ_BJXB01000006.1"/>
</dbReference>
<protein>
    <recommendedName>
        <fullName evidence="1">Bacterial transcriptional activator domain-containing protein</fullName>
    </recommendedName>
</protein>
<dbReference type="SUPFAM" id="SSF48452">
    <property type="entry name" value="TPR-like"/>
    <property type="match status" value="1"/>
</dbReference>
<dbReference type="InterPro" id="IPR005158">
    <property type="entry name" value="BTAD"/>
</dbReference>
<proteinExistence type="predicted"/>
<dbReference type="Gene3D" id="1.25.40.10">
    <property type="entry name" value="Tetratricopeptide repeat domain"/>
    <property type="match status" value="1"/>
</dbReference>
<comment type="caution">
    <text evidence="2">The sequence shown here is derived from an EMBL/GenBank/DDBJ whole genome shotgun (WGS) entry which is preliminary data.</text>
</comment>
<sequence length="271" mass="31739">MPDIQVKLMGSYTIVPNSCTPESRKAQCLLAYVILNADRQLEREAVAAALWGESPTEIRRGYLRKALHQVNKVIPGLLESQGERLVFQHPLSCDIDVWEMKWLYQQPINEENYLKVKTHLNHVQGELLSGWEDEWCWFERERHHHLWLSLLEKTLGYALQAGLAEDALMFGTRILHLEPAHEPTHQALIQVHLMRSDRAGAIRQYQRCKAALQEWDLDPDAETLRLYEEARGQREAPRDVLSRLTDLYQHMLKLQEDTQQQLRQIERLIRP</sequence>
<gene>
    <name evidence="2" type="ORF">DC3_16640</name>
</gene>
<reference evidence="2 3" key="1">
    <citation type="submission" date="2019-07" db="EMBL/GenBank/DDBJ databases">
        <title>Whole genome shotgun sequence of Deinococcus cellulosilyticus NBRC 106333.</title>
        <authorList>
            <person name="Hosoyama A."/>
            <person name="Uohara A."/>
            <person name="Ohji S."/>
            <person name="Ichikawa N."/>
        </authorList>
    </citation>
    <scope>NUCLEOTIDE SEQUENCE [LARGE SCALE GENOMIC DNA]</scope>
    <source>
        <strain evidence="2 3">NBRC 106333</strain>
    </source>
</reference>
<evidence type="ECO:0000259" key="1">
    <source>
        <dbReference type="SMART" id="SM01043"/>
    </source>
</evidence>
<evidence type="ECO:0000313" key="3">
    <source>
        <dbReference type="Proteomes" id="UP000321306"/>
    </source>
</evidence>
<dbReference type="Pfam" id="PF03704">
    <property type="entry name" value="BTAD"/>
    <property type="match status" value="1"/>
</dbReference>
<dbReference type="InterPro" id="IPR036388">
    <property type="entry name" value="WH-like_DNA-bd_sf"/>
</dbReference>
<dbReference type="InterPro" id="IPR011990">
    <property type="entry name" value="TPR-like_helical_dom_sf"/>
</dbReference>
<name>A0A511MZP8_DEIC1</name>
<dbReference type="Proteomes" id="UP000321306">
    <property type="component" value="Unassembled WGS sequence"/>
</dbReference>
<dbReference type="SMART" id="SM01043">
    <property type="entry name" value="BTAD"/>
    <property type="match status" value="1"/>
</dbReference>
<keyword evidence="3" id="KW-1185">Reference proteome</keyword>
<accession>A0A511MZP8</accession>
<dbReference type="EMBL" id="BJXB01000006">
    <property type="protein sequence ID" value="GEM46029.1"/>
    <property type="molecule type" value="Genomic_DNA"/>
</dbReference>
<evidence type="ECO:0000313" key="2">
    <source>
        <dbReference type="EMBL" id="GEM46029.1"/>
    </source>
</evidence>
<feature type="domain" description="Bacterial transcriptional activator" evidence="1">
    <location>
        <begin position="95"/>
        <end position="231"/>
    </location>
</feature>
<dbReference type="Gene3D" id="1.10.10.10">
    <property type="entry name" value="Winged helix-like DNA-binding domain superfamily/Winged helix DNA-binding domain"/>
    <property type="match status" value="1"/>
</dbReference>
<dbReference type="PANTHER" id="PTHR35807">
    <property type="entry name" value="TRANSCRIPTIONAL REGULATOR REDD-RELATED"/>
    <property type="match status" value="1"/>
</dbReference>
<organism evidence="2 3">
    <name type="scientific">Deinococcus cellulosilyticus (strain DSM 18568 / NBRC 106333 / KACC 11606 / 5516J-15)</name>
    <dbReference type="NCBI Taxonomy" id="1223518"/>
    <lineage>
        <taxon>Bacteria</taxon>
        <taxon>Thermotogati</taxon>
        <taxon>Deinococcota</taxon>
        <taxon>Deinococci</taxon>
        <taxon>Deinococcales</taxon>
        <taxon>Deinococcaceae</taxon>
        <taxon>Deinococcus</taxon>
    </lineage>
</organism>
<dbReference type="AlphaFoldDB" id="A0A511MZP8"/>
<dbReference type="InterPro" id="IPR051677">
    <property type="entry name" value="AfsR-DnrI-RedD_regulator"/>
</dbReference>